<name>A0A2W5TBZ4_9BACT</name>
<comment type="caution">
    <text evidence="1">The sequence shown here is derived from an EMBL/GenBank/DDBJ whole genome shotgun (WGS) entry which is preliminary data.</text>
</comment>
<accession>A0A2W5TBZ4</accession>
<dbReference type="Proteomes" id="UP000249061">
    <property type="component" value="Unassembled WGS sequence"/>
</dbReference>
<sequence>MQPSKWDLVLDHKPIPVLTHLLAEVAKLFAQDLLVWPPKVEEPQTIAVLAGVLERPPRQLYQAAFQLTRFDLGREVEAYDDYLRNHRWLTEGLSAKDKPMLLFLSRFMTEQLLGFAEATEGRVKRHHLLDVLADTERHFFKGLTP</sequence>
<organism evidence="1 2">
    <name type="scientific">Archangium gephyra</name>
    <dbReference type="NCBI Taxonomy" id="48"/>
    <lineage>
        <taxon>Bacteria</taxon>
        <taxon>Pseudomonadati</taxon>
        <taxon>Myxococcota</taxon>
        <taxon>Myxococcia</taxon>
        <taxon>Myxococcales</taxon>
        <taxon>Cystobacterineae</taxon>
        <taxon>Archangiaceae</taxon>
        <taxon>Archangium</taxon>
    </lineage>
</organism>
<evidence type="ECO:0000313" key="1">
    <source>
        <dbReference type="EMBL" id="PZR11447.1"/>
    </source>
</evidence>
<dbReference type="EMBL" id="QFQP01000014">
    <property type="protein sequence ID" value="PZR11447.1"/>
    <property type="molecule type" value="Genomic_DNA"/>
</dbReference>
<proteinExistence type="predicted"/>
<protein>
    <submittedName>
        <fullName evidence="1">Uncharacterized protein</fullName>
    </submittedName>
</protein>
<gene>
    <name evidence="1" type="ORF">DI536_17630</name>
</gene>
<evidence type="ECO:0000313" key="2">
    <source>
        <dbReference type="Proteomes" id="UP000249061"/>
    </source>
</evidence>
<dbReference type="AlphaFoldDB" id="A0A2W5TBZ4"/>
<reference evidence="1 2" key="1">
    <citation type="submission" date="2017-08" db="EMBL/GenBank/DDBJ databases">
        <title>Infants hospitalized years apart are colonized by the same room-sourced microbial strains.</title>
        <authorList>
            <person name="Brooks B."/>
            <person name="Olm M.R."/>
            <person name="Firek B.A."/>
            <person name="Baker R."/>
            <person name="Thomas B.C."/>
            <person name="Morowitz M.J."/>
            <person name="Banfield J.F."/>
        </authorList>
    </citation>
    <scope>NUCLEOTIDE SEQUENCE [LARGE SCALE GENOMIC DNA]</scope>
    <source>
        <strain evidence="1">S2_003_000_R2_14</strain>
    </source>
</reference>